<dbReference type="CDD" id="cd00408">
    <property type="entry name" value="DHDPS-like"/>
    <property type="match status" value="1"/>
</dbReference>
<dbReference type="GO" id="GO:0005829">
    <property type="term" value="C:cytosol"/>
    <property type="evidence" value="ECO:0007669"/>
    <property type="project" value="TreeGrafter"/>
</dbReference>
<dbReference type="OrthoDB" id="191315at2759"/>
<accession>A0A1E4RY99</accession>
<feature type="binding site" evidence="5">
    <location>
        <position position="50"/>
    </location>
    <ligand>
        <name>pyruvate</name>
        <dbReference type="ChEBI" id="CHEBI:15361"/>
    </ligand>
</feature>
<evidence type="ECO:0000256" key="5">
    <source>
        <dbReference type="PIRSR" id="PIRSR001365-2"/>
    </source>
</evidence>
<evidence type="ECO:0000256" key="4">
    <source>
        <dbReference type="PIRSR" id="PIRSR001365-1"/>
    </source>
</evidence>
<sequence length="296" mass="32618">MTPKKIEGILAAVPTPLTADGKALDLENIKRQTERYIKGGIHGIVTTGTTGEFPALSVEEQKQVIKAYINAAEGRITVVSGIGCTSTEMAIEMVQFAENSGADAVMVVPPYYDPLAWKELYQFYEDVCGSINIPLIYYNLPHATGVKLDANQLRELGKIKNFDYLKDTSGNAKELTDLLTNPVEGLTAFCGWDTLTFFALAGGAEAIVWGVASIVPRECVDLWDAFQAKDLDKARRLWKFLWEVSDFMEQGSYPVGIKTGHEIICESVGPVRKPNLPLSEEAYAKITTILAKRVYK</sequence>
<dbReference type="Proteomes" id="UP000094389">
    <property type="component" value="Unassembled WGS sequence"/>
</dbReference>
<feature type="active site" description="Proton donor/acceptor" evidence="4">
    <location>
        <position position="138"/>
    </location>
</feature>
<dbReference type="SMART" id="SM01130">
    <property type="entry name" value="DHDPS"/>
    <property type="match status" value="1"/>
</dbReference>
<dbReference type="InterPro" id="IPR020624">
    <property type="entry name" value="Schiff_base-form_aldolases_CS"/>
</dbReference>
<feature type="binding site" evidence="5">
    <location>
        <position position="208"/>
    </location>
    <ligand>
        <name>pyruvate</name>
        <dbReference type="ChEBI" id="CHEBI:15361"/>
    </ligand>
</feature>
<dbReference type="RefSeq" id="XP_020069302.1">
    <property type="nucleotide sequence ID" value="XM_020217386.1"/>
</dbReference>
<dbReference type="InterPro" id="IPR013785">
    <property type="entry name" value="Aldolase_TIM"/>
</dbReference>
<dbReference type="SUPFAM" id="SSF51569">
    <property type="entry name" value="Aldolase"/>
    <property type="match status" value="1"/>
</dbReference>
<evidence type="ECO:0000256" key="2">
    <source>
        <dbReference type="ARBA" id="ARBA00023270"/>
    </source>
</evidence>
<dbReference type="PRINTS" id="PR00146">
    <property type="entry name" value="DHPICSNTHASE"/>
</dbReference>
<protein>
    <submittedName>
        <fullName evidence="6">Aldolase</fullName>
    </submittedName>
</protein>
<evidence type="ECO:0000256" key="3">
    <source>
        <dbReference type="PIRNR" id="PIRNR001365"/>
    </source>
</evidence>
<dbReference type="GeneID" id="30991782"/>
<dbReference type="PROSITE" id="PS00665">
    <property type="entry name" value="DHDPS_1"/>
    <property type="match status" value="1"/>
</dbReference>
<dbReference type="GO" id="GO:0008747">
    <property type="term" value="F:N-acetylneuraminate lyase activity"/>
    <property type="evidence" value="ECO:0007669"/>
    <property type="project" value="TreeGrafter"/>
</dbReference>
<dbReference type="InterPro" id="IPR002220">
    <property type="entry name" value="DapA-like"/>
</dbReference>
<comment type="similarity">
    <text evidence="3">Belongs to the DapA family.</text>
</comment>
<name>A0A1E4RY99_CYBJN</name>
<dbReference type="Pfam" id="PF00701">
    <property type="entry name" value="DHDPS"/>
    <property type="match status" value="1"/>
</dbReference>
<dbReference type="AlphaFoldDB" id="A0A1E4RY99"/>
<dbReference type="PANTHER" id="PTHR42849:SF1">
    <property type="entry name" value="N-ACETYLNEURAMINATE LYASE"/>
    <property type="match status" value="1"/>
</dbReference>
<dbReference type="PIRSF" id="PIRSF001365">
    <property type="entry name" value="DHDPS"/>
    <property type="match status" value="1"/>
</dbReference>
<dbReference type="EMBL" id="KV453935">
    <property type="protein sequence ID" value="ODV72263.1"/>
    <property type="molecule type" value="Genomic_DNA"/>
</dbReference>
<keyword evidence="1 3" id="KW-0456">Lyase</keyword>
<organism evidence="6 7">
    <name type="scientific">Cyberlindnera jadinii (strain ATCC 18201 / CBS 1600 / BCRC 20928 / JCM 3617 / NBRC 0987 / NRRL Y-1542)</name>
    <name type="common">Torula yeast</name>
    <name type="synonym">Candida utilis</name>
    <dbReference type="NCBI Taxonomy" id="983966"/>
    <lineage>
        <taxon>Eukaryota</taxon>
        <taxon>Fungi</taxon>
        <taxon>Dikarya</taxon>
        <taxon>Ascomycota</taxon>
        <taxon>Saccharomycotina</taxon>
        <taxon>Saccharomycetes</taxon>
        <taxon>Phaffomycetales</taxon>
        <taxon>Phaffomycetaceae</taxon>
        <taxon>Cyberlindnera</taxon>
    </lineage>
</organism>
<keyword evidence="2" id="KW-0704">Schiff base</keyword>
<gene>
    <name evidence="6" type="ORF">CYBJADRAFT_191065</name>
</gene>
<dbReference type="Gene3D" id="3.20.20.70">
    <property type="entry name" value="Aldolase class I"/>
    <property type="match status" value="1"/>
</dbReference>
<proteinExistence type="inferred from homology"/>
<dbReference type="PANTHER" id="PTHR42849">
    <property type="entry name" value="N-ACETYLNEURAMINATE LYASE"/>
    <property type="match status" value="1"/>
</dbReference>
<keyword evidence="7" id="KW-1185">Reference proteome</keyword>
<feature type="active site" description="Schiff-base intermediate with substrate" evidence="4">
    <location>
        <position position="166"/>
    </location>
</feature>
<dbReference type="OMA" id="YWNAISA"/>
<evidence type="ECO:0000313" key="7">
    <source>
        <dbReference type="Proteomes" id="UP000094389"/>
    </source>
</evidence>
<dbReference type="STRING" id="983966.A0A1E4RY99"/>
<evidence type="ECO:0000256" key="1">
    <source>
        <dbReference type="ARBA" id="ARBA00023239"/>
    </source>
</evidence>
<evidence type="ECO:0000313" key="6">
    <source>
        <dbReference type="EMBL" id="ODV72263.1"/>
    </source>
</evidence>
<dbReference type="GO" id="GO:0019262">
    <property type="term" value="P:N-acetylneuraminate catabolic process"/>
    <property type="evidence" value="ECO:0007669"/>
    <property type="project" value="TreeGrafter"/>
</dbReference>
<reference evidence="6 7" key="1">
    <citation type="journal article" date="2016" name="Proc. Natl. Acad. Sci. U.S.A.">
        <title>Comparative genomics of biotechnologically important yeasts.</title>
        <authorList>
            <person name="Riley R."/>
            <person name="Haridas S."/>
            <person name="Wolfe K.H."/>
            <person name="Lopes M.R."/>
            <person name="Hittinger C.T."/>
            <person name="Goeker M."/>
            <person name="Salamov A.A."/>
            <person name="Wisecaver J.H."/>
            <person name="Long T.M."/>
            <person name="Calvey C.H."/>
            <person name="Aerts A.L."/>
            <person name="Barry K.W."/>
            <person name="Choi C."/>
            <person name="Clum A."/>
            <person name="Coughlan A.Y."/>
            <person name="Deshpande S."/>
            <person name="Douglass A.P."/>
            <person name="Hanson S.J."/>
            <person name="Klenk H.-P."/>
            <person name="LaButti K.M."/>
            <person name="Lapidus A."/>
            <person name="Lindquist E.A."/>
            <person name="Lipzen A.M."/>
            <person name="Meier-Kolthoff J.P."/>
            <person name="Ohm R.A."/>
            <person name="Otillar R.P."/>
            <person name="Pangilinan J.L."/>
            <person name="Peng Y."/>
            <person name="Rokas A."/>
            <person name="Rosa C.A."/>
            <person name="Scheuner C."/>
            <person name="Sibirny A.A."/>
            <person name="Slot J.C."/>
            <person name="Stielow J.B."/>
            <person name="Sun H."/>
            <person name="Kurtzman C.P."/>
            <person name="Blackwell M."/>
            <person name="Grigoriev I.V."/>
            <person name="Jeffries T.W."/>
        </authorList>
    </citation>
    <scope>NUCLEOTIDE SEQUENCE [LARGE SCALE GENOMIC DNA]</scope>
    <source>
        <strain evidence="7">ATCC 18201 / CBS 1600 / BCRC 20928 / JCM 3617 / NBRC 0987 / NRRL Y-1542</strain>
    </source>
</reference>